<dbReference type="RefSeq" id="WP_277192109.1">
    <property type="nucleotide sequence ID" value="NZ_JAROAV010000028.1"/>
</dbReference>
<dbReference type="Proteomes" id="UP001528912">
    <property type="component" value="Unassembled WGS sequence"/>
</dbReference>
<sequence>MNEVVRIETLEAVVDVLAEPTTVRRLRQQWSRCLTGPASAAPDLVVDLTGALTTEESADETEYRVTTRVTRAAIDAQRGRRLLLHAAGVADPVTGRMLILVAESGGGKTTAAAVLGRRLGYVTDETVALDDDLTALPFPKPLSVVRRGDDPYDKSQHGPDELGLLPAPARPTAAAVMLLARDPERDEPPALEAAHVLDGLLALVPQTSALPEIDRPLSRLAALIERTGGIRRLRYREVADAADLLSDVLGEVRATPPSVVAHPPTTPRPGYPYAPPRPFTGPVPPTVQRADYTDAVESAGDVVVLVGANPYRLTGPAARLWLAAGRPVPSPGEVARELLALGLLRPASGA</sequence>
<gene>
    <name evidence="1" type="ORF">P4R38_10635</name>
</gene>
<comment type="caution">
    <text evidence="1">The sequence shown here is derived from an EMBL/GenBank/DDBJ whole genome shotgun (WGS) entry which is preliminary data.</text>
</comment>
<keyword evidence="2" id="KW-1185">Reference proteome</keyword>
<name>A0ABT6CBQ4_9MICO</name>
<evidence type="ECO:0008006" key="3">
    <source>
        <dbReference type="Google" id="ProtNLM"/>
    </source>
</evidence>
<accession>A0ABT6CBQ4</accession>
<protein>
    <recommendedName>
        <fullName evidence="3">AAA+ ATPase domain-containing protein</fullName>
    </recommendedName>
</protein>
<reference evidence="1 2" key="1">
    <citation type="submission" date="2023-03" db="EMBL/GenBank/DDBJ databases">
        <title>YIM 133296 draft genome.</title>
        <authorList>
            <person name="Xiong L."/>
        </authorList>
    </citation>
    <scope>NUCLEOTIDE SEQUENCE [LARGE SCALE GENOMIC DNA]</scope>
    <source>
        <strain evidence="1 2">YIM 133296</strain>
    </source>
</reference>
<dbReference type="SUPFAM" id="SSF53795">
    <property type="entry name" value="PEP carboxykinase-like"/>
    <property type="match status" value="1"/>
</dbReference>
<proteinExistence type="predicted"/>
<dbReference type="EMBL" id="JAROAV010000028">
    <property type="protein sequence ID" value="MDF8264701.1"/>
    <property type="molecule type" value="Genomic_DNA"/>
</dbReference>
<evidence type="ECO:0000313" key="1">
    <source>
        <dbReference type="EMBL" id="MDF8264701.1"/>
    </source>
</evidence>
<organism evidence="1 2">
    <name type="scientific">Luteipulveratus flavus</name>
    <dbReference type="NCBI Taxonomy" id="3031728"/>
    <lineage>
        <taxon>Bacteria</taxon>
        <taxon>Bacillati</taxon>
        <taxon>Actinomycetota</taxon>
        <taxon>Actinomycetes</taxon>
        <taxon>Micrococcales</taxon>
        <taxon>Dermacoccaceae</taxon>
        <taxon>Luteipulveratus</taxon>
    </lineage>
</organism>
<evidence type="ECO:0000313" key="2">
    <source>
        <dbReference type="Proteomes" id="UP001528912"/>
    </source>
</evidence>